<dbReference type="OrthoDB" id="567787at2759"/>
<evidence type="ECO:0000256" key="1">
    <source>
        <dbReference type="SAM" id="MobiDB-lite"/>
    </source>
</evidence>
<sequence length="341" mass="40039">MDSKFENDYDWQANQPDMINILPGDMETDINNYNLDDSDNTNLFNQKQMLYNEPSSKSNRDPRSKEDITKVHSEVNTNQKKTQSKKKNLQDPKYGVYDYQNVKKARNRLLHDLNNLPSEILRDTYFKNRESQLRKSKFEQRDITSHIDKMKQNKEVKNVLDEERKSADNYSYTLWDLESEKELQDKENGYWRGKREVNYTFNGIRKISSVEMTSFISPGAIVKSLDTTNNAIDVIFITYWVPTGFGNRETLDQEISDCIEEKLANGSEDQAHSYQKTTEDEQRALYTRECISRMTVYRLRIECTCDVLAAGERCAKFLPQTEQNWSMYLGKFGDGFFHARN</sequence>
<reference evidence="2 3" key="1">
    <citation type="submission" date="2017-03" db="EMBL/GenBank/DDBJ databases">
        <title>Genome of the blue death feigning beetle - Asbolus verrucosus.</title>
        <authorList>
            <person name="Rider S.D."/>
        </authorList>
    </citation>
    <scope>NUCLEOTIDE SEQUENCE [LARGE SCALE GENOMIC DNA]</scope>
    <source>
        <strain evidence="2">Butters</strain>
        <tissue evidence="2">Head and leg muscle</tissue>
    </source>
</reference>
<gene>
    <name evidence="2" type="ORF">BDFB_004251</name>
</gene>
<feature type="compositionally biased region" description="Basic and acidic residues" evidence="1">
    <location>
        <begin position="58"/>
        <end position="73"/>
    </location>
</feature>
<protein>
    <submittedName>
        <fullName evidence="2">SUR7 domain containing protein</fullName>
    </submittedName>
</protein>
<organism evidence="2 3">
    <name type="scientific">Asbolus verrucosus</name>
    <name type="common">Desert ironclad beetle</name>
    <dbReference type="NCBI Taxonomy" id="1661398"/>
    <lineage>
        <taxon>Eukaryota</taxon>
        <taxon>Metazoa</taxon>
        <taxon>Ecdysozoa</taxon>
        <taxon>Arthropoda</taxon>
        <taxon>Hexapoda</taxon>
        <taxon>Insecta</taxon>
        <taxon>Pterygota</taxon>
        <taxon>Neoptera</taxon>
        <taxon>Endopterygota</taxon>
        <taxon>Coleoptera</taxon>
        <taxon>Polyphaga</taxon>
        <taxon>Cucujiformia</taxon>
        <taxon>Tenebrionidae</taxon>
        <taxon>Pimeliinae</taxon>
        <taxon>Asbolus</taxon>
    </lineage>
</organism>
<keyword evidence="3" id="KW-1185">Reference proteome</keyword>
<feature type="region of interest" description="Disordered" evidence="1">
    <location>
        <begin position="50"/>
        <end position="89"/>
    </location>
</feature>
<dbReference type="AlphaFoldDB" id="A0A482VC20"/>
<evidence type="ECO:0000313" key="3">
    <source>
        <dbReference type="Proteomes" id="UP000292052"/>
    </source>
</evidence>
<dbReference type="EMBL" id="QDEB01116804">
    <property type="protein sequence ID" value="RZB40691.1"/>
    <property type="molecule type" value="Genomic_DNA"/>
</dbReference>
<dbReference type="Proteomes" id="UP000292052">
    <property type="component" value="Unassembled WGS sequence"/>
</dbReference>
<evidence type="ECO:0000313" key="2">
    <source>
        <dbReference type="EMBL" id="RZB40691.1"/>
    </source>
</evidence>
<proteinExistence type="predicted"/>
<comment type="caution">
    <text evidence="2">The sequence shown here is derived from an EMBL/GenBank/DDBJ whole genome shotgun (WGS) entry which is preliminary data.</text>
</comment>
<accession>A0A482VC20</accession>
<name>A0A482VC20_ASBVE</name>